<dbReference type="EMBL" id="NEYZ02000093">
    <property type="protein sequence ID" value="RNT34058.1"/>
    <property type="molecule type" value="Genomic_DNA"/>
</dbReference>
<evidence type="ECO:0000313" key="1">
    <source>
        <dbReference type="EMBL" id="RNT34058.1"/>
    </source>
</evidence>
<reference evidence="1 2" key="1">
    <citation type="submission" date="2018-10" db="EMBL/GenBank/DDBJ databases">
        <authorList>
            <person name="Vanduin D."/>
            <person name="Fouts D."/>
            <person name="Wright M."/>
            <person name="Sutton G."/>
            <person name="Nguyen K."/>
            <person name="Kreiswirth B."/>
            <person name="Chen L."/>
            <person name="Rojas L."/>
            <person name="Hujer A."/>
            <person name="Hujer K."/>
            <person name="Bonomo R."/>
            <person name="Adams M."/>
        </authorList>
    </citation>
    <scope>NUCLEOTIDE SEQUENCE [LARGE SCALE GENOMIC DNA]</scope>
    <source>
        <strain evidence="1 2">CRK0054</strain>
    </source>
</reference>
<accession>A0AAX1WCN8</accession>
<comment type="caution">
    <text evidence="1">The sequence shown here is derived from an EMBL/GenBank/DDBJ whole genome shotgun (WGS) entry which is preliminary data.</text>
</comment>
<name>A0AAX1WCN8_9ENTR</name>
<dbReference type="Proteomes" id="UP000286098">
    <property type="component" value="Unassembled WGS sequence"/>
</dbReference>
<protein>
    <submittedName>
        <fullName evidence="1">Uncharacterized protein</fullName>
    </submittedName>
</protein>
<proteinExistence type="predicted"/>
<evidence type="ECO:0000313" key="2">
    <source>
        <dbReference type="Proteomes" id="UP000286098"/>
    </source>
</evidence>
<organism evidence="1 2">
    <name type="scientific">Enterobacter roggenkampii</name>
    <dbReference type="NCBI Taxonomy" id="1812935"/>
    <lineage>
        <taxon>Bacteria</taxon>
        <taxon>Pseudomonadati</taxon>
        <taxon>Pseudomonadota</taxon>
        <taxon>Gammaproteobacteria</taxon>
        <taxon>Enterobacterales</taxon>
        <taxon>Enterobacteriaceae</taxon>
        <taxon>Enterobacter</taxon>
        <taxon>Enterobacter cloacae complex</taxon>
    </lineage>
</organism>
<dbReference type="AlphaFoldDB" id="A0AAX1WCN8"/>
<sequence>MRVCRSWHACSAAAKSRVTRSRTRKNCWRHKLFRDLRVIQNNKNAARPVSKWGKVYYHRHITYEPRSARARKGIKSLCVVKC</sequence>
<gene>
    <name evidence="1" type="ORF">B9059_023080</name>
</gene>